<evidence type="ECO:0000313" key="3">
    <source>
        <dbReference type="Proteomes" id="UP000053732"/>
    </source>
</evidence>
<sequence>MGRNGTRDQESGKAASNLKQSVGGKSDFENYPEVSVNSDYEFGKFFEIDGGTVVGSPGGSIRDVAVVSPVLREALASRTFRRIVSRLDNNN</sequence>
<feature type="region of interest" description="Disordered" evidence="1">
    <location>
        <begin position="1"/>
        <end position="26"/>
    </location>
</feature>
<accession>A0A0G4PSN4</accession>
<reference evidence="2 3" key="1">
    <citation type="journal article" date="2014" name="Nat. Commun.">
        <title>Multiple recent horizontal transfers of a large genomic region in cheese making fungi.</title>
        <authorList>
            <person name="Cheeseman K."/>
            <person name="Ropars J."/>
            <person name="Renault P."/>
            <person name="Dupont J."/>
            <person name="Gouzy J."/>
            <person name="Branca A."/>
            <person name="Abraham A.L."/>
            <person name="Ceppi M."/>
            <person name="Conseiller E."/>
            <person name="Debuchy R."/>
            <person name="Malagnac F."/>
            <person name="Goarin A."/>
            <person name="Silar P."/>
            <person name="Lacoste S."/>
            <person name="Sallet E."/>
            <person name="Bensimon A."/>
            <person name="Giraud T."/>
            <person name="Brygoo Y."/>
        </authorList>
    </citation>
    <scope>NUCLEOTIDE SEQUENCE [LARGE SCALE GENOMIC DNA]</scope>
    <source>
        <strain evidence="3">FM 013</strain>
    </source>
</reference>
<dbReference type="Proteomes" id="UP000053732">
    <property type="component" value="Unassembled WGS sequence"/>
</dbReference>
<gene>
    <name evidence="2" type="ORF">PCAMFM013_S036g000063</name>
</gene>
<protein>
    <submittedName>
        <fullName evidence="2">Str. FM013</fullName>
    </submittedName>
</protein>
<name>A0A0G4PSN4_PENC3</name>
<evidence type="ECO:0000313" key="2">
    <source>
        <dbReference type="EMBL" id="CRL29479.1"/>
    </source>
</evidence>
<organism evidence="2 3">
    <name type="scientific">Penicillium camemberti (strain FM 013)</name>
    <dbReference type="NCBI Taxonomy" id="1429867"/>
    <lineage>
        <taxon>Eukaryota</taxon>
        <taxon>Fungi</taxon>
        <taxon>Dikarya</taxon>
        <taxon>Ascomycota</taxon>
        <taxon>Pezizomycotina</taxon>
        <taxon>Eurotiomycetes</taxon>
        <taxon>Eurotiomycetidae</taxon>
        <taxon>Eurotiales</taxon>
        <taxon>Aspergillaceae</taxon>
        <taxon>Penicillium</taxon>
    </lineage>
</organism>
<feature type="compositionally biased region" description="Basic and acidic residues" evidence="1">
    <location>
        <begin position="1"/>
        <end position="11"/>
    </location>
</feature>
<keyword evidence="3" id="KW-1185">Reference proteome</keyword>
<evidence type="ECO:0000256" key="1">
    <source>
        <dbReference type="SAM" id="MobiDB-lite"/>
    </source>
</evidence>
<dbReference type="EMBL" id="HG793169">
    <property type="protein sequence ID" value="CRL29479.1"/>
    <property type="molecule type" value="Genomic_DNA"/>
</dbReference>
<proteinExistence type="predicted"/>
<dbReference type="AlphaFoldDB" id="A0A0G4PSN4"/>